<keyword evidence="3" id="KW-1185">Reference proteome</keyword>
<sequence>MPRLGSSSIDVFPLALGGNTFGWTSDAAGSEAVLDAYVEAGGNLVDTADSYSAWAPGNSGGESETILGEWMRRRGNRADIVVVTKVAAHPDFPGLSAANVAAAADASLKRLQADHVDLYFAHHDTDPDLPIEEPAAAFDALVRAGKIRTIGLSNLAPERIRAWIAFARAEGLTLPVALQPHYNLVTRGFYERELAPVAEAENLAVLPYFALASGFLVGKYRTAQDLAAGRGRIVKGYLSDSGLAVVDTVLAIAAERGVEAATVALSWLRGRPTVTAPIASARTPAQLPALMASATLDLSAEERDRLDDVSGRVSE</sequence>
<feature type="domain" description="NADP-dependent oxidoreductase" evidence="1">
    <location>
        <begin position="13"/>
        <end position="309"/>
    </location>
</feature>
<evidence type="ECO:0000313" key="3">
    <source>
        <dbReference type="Proteomes" id="UP001500449"/>
    </source>
</evidence>
<dbReference type="Pfam" id="PF00248">
    <property type="entry name" value="Aldo_ket_red"/>
    <property type="match status" value="1"/>
</dbReference>
<dbReference type="CDD" id="cd19081">
    <property type="entry name" value="AKR_AKR9C1"/>
    <property type="match status" value="1"/>
</dbReference>
<proteinExistence type="predicted"/>
<dbReference type="InterPro" id="IPR036812">
    <property type="entry name" value="NAD(P)_OxRdtase_dom_sf"/>
</dbReference>
<dbReference type="InterPro" id="IPR050523">
    <property type="entry name" value="AKR_Detox_Biosynth"/>
</dbReference>
<dbReference type="PRINTS" id="PR00069">
    <property type="entry name" value="ALDKETRDTASE"/>
</dbReference>
<dbReference type="PANTHER" id="PTHR43364:SF6">
    <property type="entry name" value="OXIDOREDUCTASE-RELATED"/>
    <property type="match status" value="1"/>
</dbReference>
<evidence type="ECO:0000313" key="2">
    <source>
        <dbReference type="EMBL" id="GAA1850129.1"/>
    </source>
</evidence>
<dbReference type="InterPro" id="IPR020471">
    <property type="entry name" value="AKR"/>
</dbReference>
<dbReference type="PANTHER" id="PTHR43364">
    <property type="entry name" value="NADH-SPECIFIC METHYLGLYOXAL REDUCTASE-RELATED"/>
    <property type="match status" value="1"/>
</dbReference>
<dbReference type="RefSeq" id="WP_344417367.1">
    <property type="nucleotide sequence ID" value="NZ_BAAAQK010000009.1"/>
</dbReference>
<accession>A0ABN2N2S4</accession>
<organism evidence="2 3">
    <name type="scientific">Pseudonocardia ailaonensis</name>
    <dbReference type="NCBI Taxonomy" id="367279"/>
    <lineage>
        <taxon>Bacteria</taxon>
        <taxon>Bacillati</taxon>
        <taxon>Actinomycetota</taxon>
        <taxon>Actinomycetes</taxon>
        <taxon>Pseudonocardiales</taxon>
        <taxon>Pseudonocardiaceae</taxon>
        <taxon>Pseudonocardia</taxon>
    </lineage>
</organism>
<comment type="caution">
    <text evidence="2">The sequence shown here is derived from an EMBL/GenBank/DDBJ whole genome shotgun (WGS) entry which is preliminary data.</text>
</comment>
<dbReference type="Proteomes" id="UP001500449">
    <property type="component" value="Unassembled WGS sequence"/>
</dbReference>
<dbReference type="SUPFAM" id="SSF51430">
    <property type="entry name" value="NAD(P)-linked oxidoreductase"/>
    <property type="match status" value="1"/>
</dbReference>
<dbReference type="InterPro" id="IPR023210">
    <property type="entry name" value="NADP_OxRdtase_dom"/>
</dbReference>
<protein>
    <submittedName>
        <fullName evidence="2">Aldo/keto reductase</fullName>
    </submittedName>
</protein>
<dbReference type="Gene3D" id="3.20.20.100">
    <property type="entry name" value="NADP-dependent oxidoreductase domain"/>
    <property type="match status" value="1"/>
</dbReference>
<evidence type="ECO:0000259" key="1">
    <source>
        <dbReference type="Pfam" id="PF00248"/>
    </source>
</evidence>
<gene>
    <name evidence="2" type="ORF">GCM10009836_32380</name>
</gene>
<reference evidence="2 3" key="1">
    <citation type="journal article" date="2019" name="Int. J. Syst. Evol. Microbiol.">
        <title>The Global Catalogue of Microorganisms (GCM) 10K type strain sequencing project: providing services to taxonomists for standard genome sequencing and annotation.</title>
        <authorList>
            <consortium name="The Broad Institute Genomics Platform"/>
            <consortium name="The Broad Institute Genome Sequencing Center for Infectious Disease"/>
            <person name="Wu L."/>
            <person name="Ma J."/>
        </authorList>
    </citation>
    <scope>NUCLEOTIDE SEQUENCE [LARGE SCALE GENOMIC DNA]</scope>
    <source>
        <strain evidence="2 3">JCM 16009</strain>
    </source>
</reference>
<name>A0ABN2N2S4_9PSEU</name>
<dbReference type="EMBL" id="BAAAQK010000009">
    <property type="protein sequence ID" value="GAA1850129.1"/>
    <property type="molecule type" value="Genomic_DNA"/>
</dbReference>